<keyword evidence="2" id="KW-1133">Transmembrane helix</keyword>
<feature type="compositionally biased region" description="Basic and acidic residues" evidence="1">
    <location>
        <begin position="76"/>
        <end position="85"/>
    </location>
</feature>
<dbReference type="Proteomes" id="UP000568380">
    <property type="component" value="Unassembled WGS sequence"/>
</dbReference>
<organism evidence="3 4">
    <name type="scientific">Nonomuraea endophytica</name>
    <dbReference type="NCBI Taxonomy" id="714136"/>
    <lineage>
        <taxon>Bacteria</taxon>
        <taxon>Bacillati</taxon>
        <taxon>Actinomycetota</taxon>
        <taxon>Actinomycetes</taxon>
        <taxon>Streptosporangiales</taxon>
        <taxon>Streptosporangiaceae</taxon>
        <taxon>Nonomuraea</taxon>
    </lineage>
</organism>
<sequence length="85" mass="9267">MSLWKKLGLGLVAAFVLLIVALIVAIVVPGGWKISIFIVGVPAAVVWVVIQIMGESHSSSRRDDPPPPPPARRRRPGDEHGEPWR</sequence>
<comment type="caution">
    <text evidence="3">The sequence shown here is derived from an EMBL/GenBank/DDBJ whole genome shotgun (WGS) entry which is preliminary data.</text>
</comment>
<dbReference type="AlphaFoldDB" id="A0A7W8AGI7"/>
<evidence type="ECO:0000256" key="1">
    <source>
        <dbReference type="SAM" id="MobiDB-lite"/>
    </source>
</evidence>
<name>A0A7W8AGI7_9ACTN</name>
<proteinExistence type="predicted"/>
<protein>
    <submittedName>
        <fullName evidence="3">Uncharacterized protein</fullName>
    </submittedName>
</protein>
<keyword evidence="4" id="KW-1185">Reference proteome</keyword>
<keyword evidence="2" id="KW-0812">Transmembrane</keyword>
<evidence type="ECO:0000313" key="3">
    <source>
        <dbReference type="EMBL" id="MBB5084711.1"/>
    </source>
</evidence>
<gene>
    <name evidence="3" type="ORF">HNR40_010222</name>
</gene>
<feature type="region of interest" description="Disordered" evidence="1">
    <location>
        <begin position="56"/>
        <end position="85"/>
    </location>
</feature>
<keyword evidence="2" id="KW-0472">Membrane</keyword>
<evidence type="ECO:0000256" key="2">
    <source>
        <dbReference type="SAM" id="Phobius"/>
    </source>
</evidence>
<accession>A0A7W8AGI7</accession>
<feature type="transmembrane region" description="Helical" evidence="2">
    <location>
        <begin position="34"/>
        <end position="53"/>
    </location>
</feature>
<feature type="transmembrane region" description="Helical" evidence="2">
    <location>
        <begin position="7"/>
        <end position="28"/>
    </location>
</feature>
<reference evidence="3 4" key="1">
    <citation type="submission" date="2020-08" db="EMBL/GenBank/DDBJ databases">
        <title>Genomic Encyclopedia of Type Strains, Phase IV (KMG-IV): sequencing the most valuable type-strain genomes for metagenomic binning, comparative biology and taxonomic classification.</title>
        <authorList>
            <person name="Goeker M."/>
        </authorList>
    </citation>
    <scope>NUCLEOTIDE SEQUENCE [LARGE SCALE GENOMIC DNA]</scope>
    <source>
        <strain evidence="3 4">DSM 45385</strain>
    </source>
</reference>
<dbReference type="RefSeq" id="WP_184975160.1">
    <property type="nucleotide sequence ID" value="NZ_JACHIN010000025.1"/>
</dbReference>
<evidence type="ECO:0000313" key="4">
    <source>
        <dbReference type="Proteomes" id="UP000568380"/>
    </source>
</evidence>
<dbReference type="EMBL" id="JACHIN010000025">
    <property type="protein sequence ID" value="MBB5084711.1"/>
    <property type="molecule type" value="Genomic_DNA"/>
</dbReference>